<feature type="compositionally biased region" description="Low complexity" evidence="1">
    <location>
        <begin position="65"/>
        <end position="104"/>
    </location>
</feature>
<reference evidence="2" key="1">
    <citation type="submission" date="2021-02" db="EMBL/GenBank/DDBJ databases">
        <authorList>
            <person name="Dougan E. K."/>
            <person name="Rhodes N."/>
            <person name="Thang M."/>
            <person name="Chan C."/>
        </authorList>
    </citation>
    <scope>NUCLEOTIDE SEQUENCE</scope>
</reference>
<proteinExistence type="predicted"/>
<protein>
    <submittedName>
        <fullName evidence="2">Uncharacterized protein</fullName>
    </submittedName>
</protein>
<name>A0A813KWT1_POLGL</name>
<gene>
    <name evidence="2" type="ORF">PGLA2088_LOCUS38158</name>
</gene>
<dbReference type="AlphaFoldDB" id="A0A813KWT1"/>
<sequence length="170" mass="19216">MPGRHTFHDTCHDRTRRFTIQLKDRRIWGSSWKNAKSNTPAQLKTADAGQPMPCHAIQATHRQNRLNNRNSNNNNDNKDNNNNYTNNNNDRNNTNTNNNNDNNNITGHLRQNNQQTLGKTGNKQTTQITLSATNNNNDQTGQILMSVQSGATLLPTGLITQWPTLEGKEK</sequence>
<accession>A0A813KWT1</accession>
<dbReference type="Proteomes" id="UP000626109">
    <property type="component" value="Unassembled WGS sequence"/>
</dbReference>
<evidence type="ECO:0000256" key="1">
    <source>
        <dbReference type="SAM" id="MobiDB-lite"/>
    </source>
</evidence>
<comment type="caution">
    <text evidence="2">The sequence shown here is derived from an EMBL/GenBank/DDBJ whole genome shotgun (WGS) entry which is preliminary data.</text>
</comment>
<organism evidence="2 3">
    <name type="scientific">Polarella glacialis</name>
    <name type="common">Dinoflagellate</name>
    <dbReference type="NCBI Taxonomy" id="89957"/>
    <lineage>
        <taxon>Eukaryota</taxon>
        <taxon>Sar</taxon>
        <taxon>Alveolata</taxon>
        <taxon>Dinophyceae</taxon>
        <taxon>Suessiales</taxon>
        <taxon>Suessiaceae</taxon>
        <taxon>Polarella</taxon>
    </lineage>
</organism>
<evidence type="ECO:0000313" key="2">
    <source>
        <dbReference type="EMBL" id="CAE8714736.1"/>
    </source>
</evidence>
<evidence type="ECO:0000313" key="3">
    <source>
        <dbReference type="Proteomes" id="UP000626109"/>
    </source>
</evidence>
<feature type="region of interest" description="Disordered" evidence="1">
    <location>
        <begin position="62"/>
        <end position="109"/>
    </location>
</feature>
<dbReference type="EMBL" id="CAJNNW010032673">
    <property type="protein sequence ID" value="CAE8714736.1"/>
    <property type="molecule type" value="Genomic_DNA"/>
</dbReference>